<organism evidence="2 3">
    <name type="scientific">Steinernema carpocapsae</name>
    <name type="common">Entomopathogenic nematode</name>
    <dbReference type="NCBI Taxonomy" id="34508"/>
    <lineage>
        <taxon>Eukaryota</taxon>
        <taxon>Metazoa</taxon>
        <taxon>Ecdysozoa</taxon>
        <taxon>Nematoda</taxon>
        <taxon>Chromadorea</taxon>
        <taxon>Rhabditida</taxon>
        <taxon>Tylenchina</taxon>
        <taxon>Panagrolaimomorpha</taxon>
        <taxon>Strongyloidoidea</taxon>
        <taxon>Steinernematidae</taxon>
        <taxon>Steinernema</taxon>
    </lineage>
</organism>
<evidence type="ECO:0000313" key="2">
    <source>
        <dbReference type="EMBL" id="TKR70739.1"/>
    </source>
</evidence>
<dbReference type="Proteomes" id="UP000298663">
    <property type="component" value="Unassembled WGS sequence"/>
</dbReference>
<dbReference type="OrthoDB" id="2142683at2759"/>
<comment type="caution">
    <text evidence="2">The sequence shown here is derived from an EMBL/GenBank/DDBJ whole genome shotgun (WGS) entry which is preliminary data.</text>
</comment>
<protein>
    <recommendedName>
        <fullName evidence="4">C-type lectin domain-containing protein</fullName>
    </recommendedName>
</protein>
<reference evidence="2 3" key="1">
    <citation type="journal article" date="2015" name="Genome Biol.">
        <title>Comparative genomics of Steinernema reveals deeply conserved gene regulatory networks.</title>
        <authorList>
            <person name="Dillman A.R."/>
            <person name="Macchietto M."/>
            <person name="Porter C.F."/>
            <person name="Rogers A."/>
            <person name="Williams B."/>
            <person name="Antoshechkin I."/>
            <person name="Lee M.M."/>
            <person name="Goodwin Z."/>
            <person name="Lu X."/>
            <person name="Lewis E.E."/>
            <person name="Goodrich-Blair H."/>
            <person name="Stock S.P."/>
            <person name="Adams B.J."/>
            <person name="Sternberg P.W."/>
            <person name="Mortazavi A."/>
        </authorList>
    </citation>
    <scope>NUCLEOTIDE SEQUENCE [LARGE SCALE GENOMIC DNA]</scope>
    <source>
        <strain evidence="2 3">ALL</strain>
    </source>
</reference>
<gene>
    <name evidence="2" type="ORF">L596_022725</name>
</gene>
<keyword evidence="1" id="KW-0732">Signal</keyword>
<evidence type="ECO:0000256" key="1">
    <source>
        <dbReference type="SAM" id="SignalP"/>
    </source>
</evidence>
<feature type="chain" id="PRO_5020514634" description="C-type lectin domain-containing protein" evidence="1">
    <location>
        <begin position="19"/>
        <end position="67"/>
    </location>
</feature>
<sequence length="67" mass="8218">MPFNWLILFDFLSVPVFAARQYVDIRALPGKDHGDFWYYFSKDKKNWQQTKENCLGQLRHWHLLDWS</sequence>
<accession>A0A4U5MMH2</accession>
<keyword evidence="3" id="KW-1185">Reference proteome</keyword>
<evidence type="ECO:0008006" key="4">
    <source>
        <dbReference type="Google" id="ProtNLM"/>
    </source>
</evidence>
<reference evidence="2 3" key="2">
    <citation type="journal article" date="2019" name="G3 (Bethesda)">
        <title>Hybrid Assembly of the Genome of the Entomopathogenic Nematode Steinernema carpocapsae Identifies the X-Chromosome.</title>
        <authorList>
            <person name="Serra L."/>
            <person name="Macchietto M."/>
            <person name="Macias-Munoz A."/>
            <person name="McGill C.J."/>
            <person name="Rodriguez I.M."/>
            <person name="Rodriguez B."/>
            <person name="Murad R."/>
            <person name="Mortazavi A."/>
        </authorList>
    </citation>
    <scope>NUCLEOTIDE SEQUENCE [LARGE SCALE GENOMIC DNA]</scope>
    <source>
        <strain evidence="2 3">ALL</strain>
    </source>
</reference>
<dbReference type="EMBL" id="AZBU02000007">
    <property type="protein sequence ID" value="TKR70739.1"/>
    <property type="molecule type" value="Genomic_DNA"/>
</dbReference>
<feature type="signal peptide" evidence="1">
    <location>
        <begin position="1"/>
        <end position="18"/>
    </location>
</feature>
<evidence type="ECO:0000313" key="3">
    <source>
        <dbReference type="Proteomes" id="UP000298663"/>
    </source>
</evidence>
<dbReference type="AlphaFoldDB" id="A0A4U5MMH2"/>
<name>A0A4U5MMH2_STECR</name>
<proteinExistence type="predicted"/>